<dbReference type="RefSeq" id="WP_284377018.1">
    <property type="nucleotide sequence ID" value="NZ_BSNN01000002.1"/>
</dbReference>
<dbReference type="EMBL" id="BSNN01000002">
    <property type="protein sequence ID" value="GLQ34928.1"/>
    <property type="molecule type" value="Genomic_DNA"/>
</dbReference>
<name>A0ABQ5VU10_9RHOB</name>
<sequence length="121" mass="12839">MAALSEGDIVVLVSGSPRFVVESIQSTKVSCVWCNEGIIHRDTFDMSILRKWEASDTAPGGGGRGGDRGGFKGGDRGGDRGGFKGGDRGGRGGDRGGFKGGNDRGPKRDFDKKDKPFFRKD</sequence>
<keyword evidence="3" id="KW-1185">Reference proteome</keyword>
<accession>A0ABQ5VU10</accession>
<proteinExistence type="predicted"/>
<feature type="compositionally biased region" description="Basic and acidic residues" evidence="1">
    <location>
        <begin position="65"/>
        <end position="121"/>
    </location>
</feature>
<dbReference type="Proteomes" id="UP001156694">
    <property type="component" value="Unassembled WGS sequence"/>
</dbReference>
<comment type="caution">
    <text evidence="2">The sequence shown here is derived from an EMBL/GenBank/DDBJ whole genome shotgun (WGS) entry which is preliminary data.</text>
</comment>
<evidence type="ECO:0000256" key="1">
    <source>
        <dbReference type="SAM" id="MobiDB-lite"/>
    </source>
</evidence>
<gene>
    <name evidence="2" type="ORF">GCM10007939_12110</name>
</gene>
<evidence type="ECO:0008006" key="4">
    <source>
        <dbReference type="Google" id="ProtNLM"/>
    </source>
</evidence>
<feature type="region of interest" description="Disordered" evidence="1">
    <location>
        <begin position="54"/>
        <end position="121"/>
    </location>
</feature>
<protein>
    <recommendedName>
        <fullName evidence="4">DUF2158 domain-containing protein</fullName>
    </recommendedName>
</protein>
<evidence type="ECO:0000313" key="2">
    <source>
        <dbReference type="EMBL" id="GLQ34928.1"/>
    </source>
</evidence>
<organism evidence="2 3">
    <name type="scientific">Amylibacter marinus</name>
    <dbReference type="NCBI Taxonomy" id="1475483"/>
    <lineage>
        <taxon>Bacteria</taxon>
        <taxon>Pseudomonadati</taxon>
        <taxon>Pseudomonadota</taxon>
        <taxon>Alphaproteobacteria</taxon>
        <taxon>Rhodobacterales</taxon>
        <taxon>Paracoccaceae</taxon>
        <taxon>Amylibacter</taxon>
    </lineage>
</organism>
<evidence type="ECO:0000313" key="3">
    <source>
        <dbReference type="Proteomes" id="UP001156694"/>
    </source>
</evidence>
<reference evidence="3" key="1">
    <citation type="journal article" date="2019" name="Int. J. Syst. Evol. Microbiol.">
        <title>The Global Catalogue of Microorganisms (GCM) 10K type strain sequencing project: providing services to taxonomists for standard genome sequencing and annotation.</title>
        <authorList>
            <consortium name="The Broad Institute Genomics Platform"/>
            <consortium name="The Broad Institute Genome Sequencing Center for Infectious Disease"/>
            <person name="Wu L."/>
            <person name="Ma J."/>
        </authorList>
    </citation>
    <scope>NUCLEOTIDE SEQUENCE [LARGE SCALE GENOMIC DNA]</scope>
    <source>
        <strain evidence="3">NBRC 110140</strain>
    </source>
</reference>